<evidence type="ECO:0000313" key="1">
    <source>
        <dbReference type="EMBL" id="KHK96410.1"/>
    </source>
</evidence>
<proteinExistence type="predicted"/>
<evidence type="ECO:0000313" key="2">
    <source>
        <dbReference type="Proteomes" id="UP000031030"/>
    </source>
</evidence>
<dbReference type="AlphaFoldDB" id="A0A0B1ZYW5"/>
<gene>
    <name evidence="1" type="ORF">LK09_15735</name>
</gene>
<dbReference type="Proteomes" id="UP000031030">
    <property type="component" value="Unassembled WGS sequence"/>
</dbReference>
<comment type="caution">
    <text evidence="1">The sequence shown here is derived from an EMBL/GenBank/DDBJ whole genome shotgun (WGS) entry which is preliminary data.</text>
</comment>
<dbReference type="OrthoDB" id="4843510at2"/>
<dbReference type="STRING" id="1348253.LK09_15735"/>
<dbReference type="RefSeq" id="WP_039401507.1">
    <property type="nucleotide sequence ID" value="NZ_JTDK01000015.1"/>
</dbReference>
<organism evidence="1 2">
    <name type="scientific">Microbacterium mangrovi</name>
    <dbReference type="NCBI Taxonomy" id="1348253"/>
    <lineage>
        <taxon>Bacteria</taxon>
        <taxon>Bacillati</taxon>
        <taxon>Actinomycetota</taxon>
        <taxon>Actinomycetes</taxon>
        <taxon>Micrococcales</taxon>
        <taxon>Microbacteriaceae</taxon>
        <taxon>Microbacterium</taxon>
    </lineage>
</organism>
<accession>A0A0B1ZYW5</accession>
<sequence>MLSNSLIAIIARINPAIWEIVDGGPGAPWQQRANLAALNPQPLPPIAAARRTAEQRAMHYGAGVAVELVRAASTAQLLGVAFEPGDDICPPPRKFPHIPVPFPFPDPDPHPWYVGDESIVAYAAGLAFTLEATAQAWEQLRGADALAAVHDRALETAVGGQTRAE</sequence>
<dbReference type="EMBL" id="JTDK01000015">
    <property type="protein sequence ID" value="KHK96410.1"/>
    <property type="molecule type" value="Genomic_DNA"/>
</dbReference>
<reference evidence="1 2" key="1">
    <citation type="submission" date="2014-11" db="EMBL/GenBank/DDBJ databases">
        <title>Genome sequence of Microbacterium mangrovi MUSC 115(T).</title>
        <authorList>
            <person name="Lee L.-H."/>
        </authorList>
    </citation>
    <scope>NUCLEOTIDE SEQUENCE [LARGE SCALE GENOMIC DNA]</scope>
    <source>
        <strain evidence="1 2">MUSC 115</strain>
    </source>
</reference>
<keyword evidence="2" id="KW-1185">Reference proteome</keyword>
<protein>
    <submittedName>
        <fullName evidence="1">Uncharacterized protein</fullName>
    </submittedName>
</protein>
<name>A0A0B1ZYW5_9MICO</name>